<dbReference type="EMBL" id="WEKT01000042">
    <property type="protein sequence ID" value="MZI94977.1"/>
    <property type="molecule type" value="Genomic_DNA"/>
</dbReference>
<dbReference type="Gene3D" id="2.40.50.100">
    <property type="match status" value="1"/>
</dbReference>
<organism evidence="13 14">
    <name type="scientific">Vibrio eleionomae</name>
    <dbReference type="NCBI Taxonomy" id="2653505"/>
    <lineage>
        <taxon>Bacteria</taxon>
        <taxon>Pseudomonadati</taxon>
        <taxon>Pseudomonadota</taxon>
        <taxon>Gammaproteobacteria</taxon>
        <taxon>Vibrionales</taxon>
        <taxon>Vibrionaceae</taxon>
        <taxon>Vibrio</taxon>
    </lineage>
</organism>
<comment type="similarity">
    <text evidence="2">Belongs to the membrane fusion protein (MFP) (TC 8.A.1) family.</text>
</comment>
<evidence type="ECO:0000313" key="14">
    <source>
        <dbReference type="Proteomes" id="UP000462621"/>
    </source>
</evidence>
<dbReference type="FunFam" id="2.40.30.170:FF:000003">
    <property type="entry name" value="Multidrug resistance protein A"/>
    <property type="match status" value="1"/>
</dbReference>
<keyword evidence="5" id="KW-0997">Cell inner membrane</keyword>
<sequence>MSNDNSQTEINDVTAAHAQRSRKKGFLALACAIVVAAGGYGSYWYFYGSRYVNTDNAYAEADVAGVTPAIGGIVQKVNVVDTQAVHKGDVLVNIDDTDARIALNRAKADYELAKRHVRSYLANDEGLTALVHAQEENAKRADAQLEAAKADFHRAEIDLKRRQDLVKSGSVSGEELTNAQNGYDQAEANLNAAKAAAAQAHANKYSTIGKQKANAALIDNTTVANNPEVLAAKARYEQAEVNLDRTVIRAPIDGVVAQRHVQIGQRVHLGEQLMAVVPTQNIYVDANFKEVQLEKVTIGQPVELTSDLYGDDIVYRGVITGLSGGTGSAFSMIPAQNATGNWIKVVQRLPVRIQLNQDDLKAHPLHVGLSMEVTVDTDTIVDDKTLAEYRTAMLAD</sequence>
<dbReference type="Gene3D" id="2.40.30.170">
    <property type="match status" value="1"/>
</dbReference>
<dbReference type="Proteomes" id="UP000462621">
    <property type="component" value="Unassembled WGS sequence"/>
</dbReference>
<dbReference type="RefSeq" id="WP_161157457.1">
    <property type="nucleotide sequence ID" value="NZ_WEKT01000042.1"/>
</dbReference>
<dbReference type="Pfam" id="PF25917">
    <property type="entry name" value="BSH_RND"/>
    <property type="match status" value="1"/>
</dbReference>
<dbReference type="PANTHER" id="PTHR30386:SF19">
    <property type="entry name" value="MULTIDRUG EXPORT PROTEIN EMRA-RELATED"/>
    <property type="match status" value="1"/>
</dbReference>
<evidence type="ECO:0000259" key="11">
    <source>
        <dbReference type="Pfam" id="PF25876"/>
    </source>
</evidence>
<evidence type="ECO:0000256" key="6">
    <source>
        <dbReference type="ARBA" id="ARBA00022692"/>
    </source>
</evidence>
<feature type="domain" description="Multidrug resistance protein MdtA-like alpha-helical hairpin" evidence="11">
    <location>
        <begin position="139"/>
        <end position="203"/>
    </location>
</feature>
<comment type="caution">
    <text evidence="13">The sequence shown here is derived from an EMBL/GenBank/DDBJ whole genome shotgun (WGS) entry which is preliminary data.</text>
</comment>
<dbReference type="Pfam" id="PF25876">
    <property type="entry name" value="HH_MFP_RND"/>
    <property type="match status" value="1"/>
</dbReference>
<keyword evidence="8 10" id="KW-0472">Membrane</keyword>
<evidence type="ECO:0000256" key="1">
    <source>
        <dbReference type="ARBA" id="ARBA00004383"/>
    </source>
</evidence>
<gene>
    <name evidence="13" type="ORF">F9817_17505</name>
</gene>
<dbReference type="InterPro" id="IPR058624">
    <property type="entry name" value="MdtA-like_HH"/>
</dbReference>
<dbReference type="GO" id="GO:0046677">
    <property type="term" value="P:response to antibiotic"/>
    <property type="evidence" value="ECO:0007669"/>
    <property type="project" value="UniProtKB-ARBA"/>
</dbReference>
<keyword evidence="9" id="KW-0175">Coiled coil</keyword>
<keyword evidence="3" id="KW-0813">Transport</keyword>
<evidence type="ECO:0000256" key="4">
    <source>
        <dbReference type="ARBA" id="ARBA00022475"/>
    </source>
</evidence>
<keyword evidence="4" id="KW-1003">Cell membrane</keyword>
<keyword evidence="14" id="KW-1185">Reference proteome</keyword>
<keyword evidence="7 10" id="KW-1133">Transmembrane helix</keyword>
<accession>A0A7X4LNM7</accession>
<dbReference type="InterPro" id="IPR050739">
    <property type="entry name" value="MFP"/>
</dbReference>
<dbReference type="AlphaFoldDB" id="A0A7X4LNM7"/>
<evidence type="ECO:0000256" key="8">
    <source>
        <dbReference type="ARBA" id="ARBA00023136"/>
    </source>
</evidence>
<protein>
    <submittedName>
        <fullName evidence="13">HlyD family efflux transporter periplasmic adaptor subunit</fullName>
    </submittedName>
</protein>
<evidence type="ECO:0000259" key="12">
    <source>
        <dbReference type="Pfam" id="PF25917"/>
    </source>
</evidence>
<feature type="coiled-coil region" evidence="9">
    <location>
        <begin position="131"/>
        <end position="203"/>
    </location>
</feature>
<name>A0A7X4LNM7_9VIBR</name>
<evidence type="ECO:0000256" key="7">
    <source>
        <dbReference type="ARBA" id="ARBA00022989"/>
    </source>
</evidence>
<evidence type="ECO:0000313" key="13">
    <source>
        <dbReference type="EMBL" id="MZI94977.1"/>
    </source>
</evidence>
<dbReference type="SUPFAM" id="SSF111369">
    <property type="entry name" value="HlyD-like secretion proteins"/>
    <property type="match status" value="2"/>
</dbReference>
<evidence type="ECO:0000256" key="9">
    <source>
        <dbReference type="SAM" id="Coils"/>
    </source>
</evidence>
<proteinExistence type="inferred from homology"/>
<dbReference type="PANTHER" id="PTHR30386">
    <property type="entry name" value="MEMBRANE FUSION SUBUNIT OF EMRAB-TOLC MULTIDRUG EFFLUX PUMP"/>
    <property type="match status" value="1"/>
</dbReference>
<evidence type="ECO:0000256" key="2">
    <source>
        <dbReference type="ARBA" id="ARBA00009477"/>
    </source>
</evidence>
<feature type="domain" description="Multidrug resistance protein MdtA-like barrel-sandwich hybrid" evidence="12">
    <location>
        <begin position="63"/>
        <end position="277"/>
    </location>
</feature>
<dbReference type="GO" id="GO:1990961">
    <property type="term" value="P:xenobiotic detoxification by transmembrane export across the plasma membrane"/>
    <property type="evidence" value="ECO:0007669"/>
    <property type="project" value="UniProtKB-ARBA"/>
</dbReference>
<evidence type="ECO:0000256" key="5">
    <source>
        <dbReference type="ARBA" id="ARBA00022519"/>
    </source>
</evidence>
<dbReference type="Gene3D" id="1.10.287.470">
    <property type="entry name" value="Helix hairpin bin"/>
    <property type="match status" value="2"/>
</dbReference>
<dbReference type="InterPro" id="IPR058625">
    <property type="entry name" value="MdtA-like_BSH"/>
</dbReference>
<evidence type="ECO:0000256" key="10">
    <source>
        <dbReference type="SAM" id="Phobius"/>
    </source>
</evidence>
<evidence type="ECO:0000256" key="3">
    <source>
        <dbReference type="ARBA" id="ARBA00022448"/>
    </source>
</evidence>
<keyword evidence="6 10" id="KW-0812">Transmembrane</keyword>
<dbReference type="GO" id="GO:0005886">
    <property type="term" value="C:plasma membrane"/>
    <property type="evidence" value="ECO:0007669"/>
    <property type="project" value="UniProtKB-SubCell"/>
</dbReference>
<comment type="subcellular location">
    <subcellularLocation>
        <location evidence="1">Cell inner membrane</location>
        <topology evidence="1">Single-pass membrane protein</topology>
        <orientation evidence="1">Periplasmic side</orientation>
    </subcellularLocation>
</comment>
<reference evidence="13 14" key="1">
    <citation type="submission" date="2019-10" db="EMBL/GenBank/DDBJ databases">
        <title>Vibrio sp. nov. isolated from a shrimp pond.</title>
        <authorList>
            <person name="Gomez-Gil B."/>
            <person name="Enciso-Ibarra J."/>
            <person name="Enciso-Ibarra K."/>
            <person name="Bolan-Mejia C."/>
        </authorList>
    </citation>
    <scope>NUCLEOTIDE SEQUENCE [LARGE SCALE GENOMIC DNA]</scope>
    <source>
        <strain evidence="13 14">CAIM 722</strain>
    </source>
</reference>
<feature type="transmembrane region" description="Helical" evidence="10">
    <location>
        <begin position="26"/>
        <end position="46"/>
    </location>
</feature>
<dbReference type="GO" id="GO:0015721">
    <property type="term" value="P:bile acid and bile salt transport"/>
    <property type="evidence" value="ECO:0007669"/>
    <property type="project" value="UniProtKB-ARBA"/>
</dbReference>